<dbReference type="CDD" id="cd00293">
    <property type="entry name" value="USP-like"/>
    <property type="match status" value="1"/>
</dbReference>
<dbReference type="Pfam" id="PF00582">
    <property type="entry name" value="Usp"/>
    <property type="match status" value="1"/>
</dbReference>
<comment type="caution">
    <text evidence="3">The sequence shown here is derived from an EMBL/GenBank/DDBJ whole genome shotgun (WGS) entry which is preliminary data.</text>
</comment>
<organism evidence="3 4">
    <name type="scientific">Solirubrobacter ginsenosidimutans</name>
    <dbReference type="NCBI Taxonomy" id="490573"/>
    <lineage>
        <taxon>Bacteria</taxon>
        <taxon>Bacillati</taxon>
        <taxon>Actinomycetota</taxon>
        <taxon>Thermoleophilia</taxon>
        <taxon>Solirubrobacterales</taxon>
        <taxon>Solirubrobacteraceae</taxon>
        <taxon>Solirubrobacter</taxon>
    </lineage>
</organism>
<gene>
    <name evidence="3" type="ORF">OM076_20860</name>
</gene>
<evidence type="ECO:0000313" key="4">
    <source>
        <dbReference type="Proteomes" id="UP001149140"/>
    </source>
</evidence>
<dbReference type="EMBL" id="JAPDOD010000020">
    <property type="protein sequence ID" value="MDA0162736.1"/>
    <property type="molecule type" value="Genomic_DNA"/>
</dbReference>
<feature type="compositionally biased region" description="Basic residues" evidence="1">
    <location>
        <begin position="150"/>
        <end position="163"/>
    </location>
</feature>
<dbReference type="SUPFAM" id="SSF52402">
    <property type="entry name" value="Adenine nucleotide alpha hydrolases-like"/>
    <property type="match status" value="1"/>
</dbReference>
<proteinExistence type="predicted"/>
<keyword evidence="4" id="KW-1185">Reference proteome</keyword>
<dbReference type="Gene3D" id="3.40.50.12370">
    <property type="match status" value="1"/>
</dbReference>
<dbReference type="AlphaFoldDB" id="A0A9X3S439"/>
<evidence type="ECO:0000256" key="1">
    <source>
        <dbReference type="SAM" id="MobiDB-lite"/>
    </source>
</evidence>
<evidence type="ECO:0000259" key="2">
    <source>
        <dbReference type="Pfam" id="PF00582"/>
    </source>
</evidence>
<dbReference type="Proteomes" id="UP001149140">
    <property type="component" value="Unassembled WGS sequence"/>
</dbReference>
<sequence length="169" mass="18267">MARDLKVLAWITESGWEACVDAVARLEPTEVTLMHVATTELPGPRGRRHEQVMARMADLAGEAAQALLDDAVERLDQGGVTIFTLPESGWPEDVVMQAAAEADLLVLTRDNRHPGPHSIEHASRFVVDHAPCDVLVVWPGGGPDGPPPKPKPKPKPGAKPKPKPKPEPR</sequence>
<evidence type="ECO:0000313" key="3">
    <source>
        <dbReference type="EMBL" id="MDA0162736.1"/>
    </source>
</evidence>
<name>A0A9X3S439_9ACTN</name>
<dbReference type="RefSeq" id="WP_270041973.1">
    <property type="nucleotide sequence ID" value="NZ_JAPDOD010000020.1"/>
</dbReference>
<accession>A0A9X3S439</accession>
<dbReference type="InterPro" id="IPR006016">
    <property type="entry name" value="UspA"/>
</dbReference>
<feature type="region of interest" description="Disordered" evidence="1">
    <location>
        <begin position="138"/>
        <end position="169"/>
    </location>
</feature>
<protein>
    <submittedName>
        <fullName evidence="3">Universal stress protein</fullName>
    </submittedName>
</protein>
<feature type="domain" description="UspA" evidence="2">
    <location>
        <begin position="23"/>
        <end position="137"/>
    </location>
</feature>
<reference evidence="3" key="1">
    <citation type="submission" date="2022-10" db="EMBL/GenBank/DDBJ databases">
        <title>The WGS of Solirubrobacter ginsenosidimutans DSM 21036.</title>
        <authorList>
            <person name="Jiang Z."/>
        </authorList>
    </citation>
    <scope>NUCLEOTIDE SEQUENCE</scope>
    <source>
        <strain evidence="3">DSM 21036</strain>
    </source>
</reference>